<name>A0AAD6V1A4_9AGAR</name>
<feature type="compositionally biased region" description="Basic and acidic residues" evidence="1">
    <location>
        <begin position="162"/>
        <end position="177"/>
    </location>
</feature>
<dbReference type="EMBL" id="JARJCW010000063">
    <property type="protein sequence ID" value="KAJ7200355.1"/>
    <property type="molecule type" value="Genomic_DNA"/>
</dbReference>
<sequence>MDWKECWGCGSYEAASGWILADFGIGQTAVKERGCMHMEAQRSCPDSRESAAGGLQQGARGELKDRARPLADSNLHSRVGLAVREIFGSGGNWLAGERSCDAVAVAVQQYVLVEGSWSRGAKWYKEMRASIGSVAAHITPEVSEVAVLGHTDHGSDWGQSESVKKGDNRRGAGRRQEPAWNRPNSRFSLLFRNRDATDKYRGVQITQLDSWRAAECAETLNRVGVTRNNAQKHEQWGFEGSRAVLMRRFKHVRHAAQRVADVY</sequence>
<comment type="caution">
    <text evidence="2">The sequence shown here is derived from an EMBL/GenBank/DDBJ whole genome shotgun (WGS) entry which is preliminary data.</text>
</comment>
<keyword evidence="3" id="KW-1185">Reference proteome</keyword>
<proteinExistence type="predicted"/>
<protein>
    <submittedName>
        <fullName evidence="2">Uncharacterized protein</fullName>
    </submittedName>
</protein>
<accession>A0AAD6V1A4</accession>
<dbReference type="AlphaFoldDB" id="A0AAD6V1A4"/>
<evidence type="ECO:0000313" key="2">
    <source>
        <dbReference type="EMBL" id="KAJ7200355.1"/>
    </source>
</evidence>
<organism evidence="2 3">
    <name type="scientific">Mycena pura</name>
    <dbReference type="NCBI Taxonomy" id="153505"/>
    <lineage>
        <taxon>Eukaryota</taxon>
        <taxon>Fungi</taxon>
        <taxon>Dikarya</taxon>
        <taxon>Basidiomycota</taxon>
        <taxon>Agaricomycotina</taxon>
        <taxon>Agaricomycetes</taxon>
        <taxon>Agaricomycetidae</taxon>
        <taxon>Agaricales</taxon>
        <taxon>Marasmiineae</taxon>
        <taxon>Mycenaceae</taxon>
        <taxon>Mycena</taxon>
    </lineage>
</organism>
<gene>
    <name evidence="2" type="ORF">GGX14DRAFT_400706</name>
</gene>
<evidence type="ECO:0000256" key="1">
    <source>
        <dbReference type="SAM" id="MobiDB-lite"/>
    </source>
</evidence>
<reference evidence="2" key="1">
    <citation type="submission" date="2023-03" db="EMBL/GenBank/DDBJ databases">
        <title>Massive genome expansion in bonnet fungi (Mycena s.s.) driven by repeated elements and novel gene families across ecological guilds.</title>
        <authorList>
            <consortium name="Lawrence Berkeley National Laboratory"/>
            <person name="Harder C.B."/>
            <person name="Miyauchi S."/>
            <person name="Viragh M."/>
            <person name="Kuo A."/>
            <person name="Thoen E."/>
            <person name="Andreopoulos B."/>
            <person name="Lu D."/>
            <person name="Skrede I."/>
            <person name="Drula E."/>
            <person name="Henrissat B."/>
            <person name="Morin E."/>
            <person name="Kohler A."/>
            <person name="Barry K."/>
            <person name="LaButti K."/>
            <person name="Morin E."/>
            <person name="Salamov A."/>
            <person name="Lipzen A."/>
            <person name="Mereny Z."/>
            <person name="Hegedus B."/>
            <person name="Baldrian P."/>
            <person name="Stursova M."/>
            <person name="Weitz H."/>
            <person name="Taylor A."/>
            <person name="Grigoriev I.V."/>
            <person name="Nagy L.G."/>
            <person name="Martin F."/>
            <person name="Kauserud H."/>
        </authorList>
    </citation>
    <scope>NUCLEOTIDE SEQUENCE</scope>
    <source>
        <strain evidence="2">9144</strain>
    </source>
</reference>
<feature type="region of interest" description="Disordered" evidence="1">
    <location>
        <begin position="151"/>
        <end position="178"/>
    </location>
</feature>
<dbReference type="Proteomes" id="UP001219525">
    <property type="component" value="Unassembled WGS sequence"/>
</dbReference>
<evidence type="ECO:0000313" key="3">
    <source>
        <dbReference type="Proteomes" id="UP001219525"/>
    </source>
</evidence>